<dbReference type="EC" id="2.6.1.11" evidence="8"/>
<evidence type="ECO:0000313" key="8">
    <source>
        <dbReference type="EMBL" id="MBB5022777.1"/>
    </source>
</evidence>
<dbReference type="InterPro" id="IPR005814">
    <property type="entry name" value="Aminotrans_3"/>
</dbReference>
<dbReference type="InterPro" id="IPR015422">
    <property type="entry name" value="PyrdxlP-dep_Trfase_small"/>
</dbReference>
<comment type="cofactor">
    <cofactor evidence="1">
        <name>pyridoxal 5'-phosphate</name>
        <dbReference type="ChEBI" id="CHEBI:597326"/>
    </cofactor>
</comment>
<evidence type="ECO:0000256" key="3">
    <source>
        <dbReference type="ARBA" id="ARBA00022605"/>
    </source>
</evidence>
<comment type="caution">
    <text evidence="8">The sequence shown here is derived from an EMBL/GenBank/DDBJ whole genome shotgun (WGS) entry which is preliminary data.</text>
</comment>
<dbReference type="PIRSF" id="PIRSF000521">
    <property type="entry name" value="Transaminase_4ab_Lys_Orn"/>
    <property type="match status" value="1"/>
</dbReference>
<dbReference type="AlphaFoldDB" id="A0A7W7Y699"/>
<dbReference type="NCBIfam" id="TIGR00707">
    <property type="entry name" value="argD"/>
    <property type="match status" value="1"/>
</dbReference>
<dbReference type="PANTHER" id="PTHR11986:SF79">
    <property type="entry name" value="ACETYLORNITHINE AMINOTRANSFERASE, MITOCHONDRIAL"/>
    <property type="match status" value="1"/>
</dbReference>
<dbReference type="PROSITE" id="PS00600">
    <property type="entry name" value="AA_TRANSFER_CLASS_3"/>
    <property type="match status" value="1"/>
</dbReference>
<dbReference type="Proteomes" id="UP000528322">
    <property type="component" value="Unassembled WGS sequence"/>
</dbReference>
<dbReference type="InterPro" id="IPR015424">
    <property type="entry name" value="PyrdxlP-dep_Trfase"/>
</dbReference>
<keyword evidence="2 8" id="KW-0032">Aminotransferase</keyword>
<gene>
    <name evidence="8" type="ORF">HNR37_002121</name>
</gene>
<accession>A0A7W7Y699</accession>
<evidence type="ECO:0000256" key="4">
    <source>
        <dbReference type="ARBA" id="ARBA00022679"/>
    </source>
</evidence>
<dbReference type="InterPro" id="IPR015421">
    <property type="entry name" value="PyrdxlP-dep_Trfase_major"/>
</dbReference>
<keyword evidence="5 7" id="KW-0663">Pyridoxal phosphate</keyword>
<dbReference type="InterPro" id="IPR049704">
    <property type="entry name" value="Aminotrans_3_PPA_site"/>
</dbReference>
<dbReference type="Pfam" id="PF00202">
    <property type="entry name" value="Aminotran_3"/>
    <property type="match status" value="1"/>
</dbReference>
<dbReference type="GO" id="GO:0030170">
    <property type="term" value="F:pyridoxal phosphate binding"/>
    <property type="evidence" value="ECO:0007669"/>
    <property type="project" value="InterPro"/>
</dbReference>
<dbReference type="Gene3D" id="3.90.1150.10">
    <property type="entry name" value="Aspartate Aminotransferase, domain 1"/>
    <property type="match status" value="1"/>
</dbReference>
<dbReference type="FunFam" id="3.40.640.10:FF:000004">
    <property type="entry name" value="Acetylornithine aminotransferase"/>
    <property type="match status" value="1"/>
</dbReference>
<evidence type="ECO:0000313" key="9">
    <source>
        <dbReference type="Proteomes" id="UP000528322"/>
    </source>
</evidence>
<protein>
    <submittedName>
        <fullName evidence="8">Acetylornithine aminotransferase</fullName>
        <ecNumber evidence="8">2.6.1.11</ecNumber>
    </submittedName>
</protein>
<dbReference type="NCBIfam" id="NF002325">
    <property type="entry name" value="PRK01278.1"/>
    <property type="match status" value="1"/>
</dbReference>
<dbReference type="GO" id="GO:0042802">
    <property type="term" value="F:identical protein binding"/>
    <property type="evidence" value="ECO:0007669"/>
    <property type="project" value="TreeGrafter"/>
</dbReference>
<evidence type="ECO:0000256" key="5">
    <source>
        <dbReference type="ARBA" id="ARBA00022898"/>
    </source>
</evidence>
<name>A0A7W7Y699_9BACT</name>
<evidence type="ECO:0000256" key="1">
    <source>
        <dbReference type="ARBA" id="ARBA00001933"/>
    </source>
</evidence>
<dbReference type="RefSeq" id="WP_183733928.1">
    <property type="nucleotide sequence ID" value="NZ_JACHID010000016.1"/>
</dbReference>
<proteinExistence type="inferred from homology"/>
<comment type="pathway">
    <text evidence="6">Amino-acid biosynthesis.</text>
</comment>
<dbReference type="GO" id="GO:0003992">
    <property type="term" value="F:N2-acetyl-L-ornithine:2-oxoglutarate 5-aminotransferase activity"/>
    <property type="evidence" value="ECO:0007669"/>
    <property type="project" value="UniProtKB-EC"/>
</dbReference>
<evidence type="ECO:0000256" key="7">
    <source>
        <dbReference type="RuleBase" id="RU003560"/>
    </source>
</evidence>
<keyword evidence="3" id="KW-0028">Amino-acid biosynthesis</keyword>
<evidence type="ECO:0000256" key="2">
    <source>
        <dbReference type="ARBA" id="ARBA00022576"/>
    </source>
</evidence>
<dbReference type="InterPro" id="IPR050103">
    <property type="entry name" value="Class-III_PLP-dep_AT"/>
</dbReference>
<dbReference type="Gene3D" id="3.40.640.10">
    <property type="entry name" value="Type I PLP-dependent aspartate aminotransferase-like (Major domain)"/>
    <property type="match status" value="1"/>
</dbReference>
<keyword evidence="9" id="KW-1185">Reference proteome</keyword>
<sequence length="385" mass="42655">MLTHLIENYRRFDRTFVSGRNAILFDDQGREYIDMLSGVAVTNVGHGNQRVLQRVQEQLPKLIHVSNFFHIQQQQELAQRIVQHSFPAKGFFCNSGAEANEAAVKLARLYSYNRRGEGNFHIVTLLRSFHGRTMAGISATGQEKVKLGFNPLLNGFIHVEPNDMEAMATAAKGAAAVLIELVQGESGVHPLDVGYVRELRDFCSANDILLMIDEVQTGIGRTGRMFAFQNYQIEPDVFTIAKGLGNGFPIGAMFAKEPFAAHMAPGTHGSTFGGNPLCCSAALGVLDAFESDRILEHVEIAQAHMHQICQAMRKRNVIEFHRGLGMMFALELSKPMPNLVQRCLDFGLIINQTAPETVRLLPPLTISCDEISRGMETLEQVITES</sequence>
<dbReference type="CDD" id="cd00610">
    <property type="entry name" value="OAT_like"/>
    <property type="match status" value="1"/>
</dbReference>
<organism evidence="8 9">
    <name type="scientific">Desulfurispira natronophila</name>
    <dbReference type="NCBI Taxonomy" id="682562"/>
    <lineage>
        <taxon>Bacteria</taxon>
        <taxon>Pseudomonadati</taxon>
        <taxon>Chrysiogenota</taxon>
        <taxon>Chrysiogenia</taxon>
        <taxon>Chrysiogenales</taxon>
        <taxon>Chrysiogenaceae</taxon>
        <taxon>Desulfurispira</taxon>
    </lineage>
</organism>
<evidence type="ECO:0000256" key="6">
    <source>
        <dbReference type="ARBA" id="ARBA00029440"/>
    </source>
</evidence>
<dbReference type="GO" id="GO:0006526">
    <property type="term" value="P:L-arginine biosynthetic process"/>
    <property type="evidence" value="ECO:0007669"/>
    <property type="project" value="UniProtKB-ARBA"/>
</dbReference>
<reference evidence="8 9" key="1">
    <citation type="submission" date="2020-08" db="EMBL/GenBank/DDBJ databases">
        <title>Genomic Encyclopedia of Type Strains, Phase IV (KMG-IV): sequencing the most valuable type-strain genomes for metagenomic binning, comparative biology and taxonomic classification.</title>
        <authorList>
            <person name="Goeker M."/>
        </authorList>
    </citation>
    <scope>NUCLEOTIDE SEQUENCE [LARGE SCALE GENOMIC DNA]</scope>
    <source>
        <strain evidence="8 9">DSM 22071</strain>
    </source>
</reference>
<dbReference type="SUPFAM" id="SSF53383">
    <property type="entry name" value="PLP-dependent transferases"/>
    <property type="match status" value="1"/>
</dbReference>
<comment type="similarity">
    <text evidence="7">Belongs to the class-III pyridoxal-phosphate-dependent aminotransferase family.</text>
</comment>
<dbReference type="PANTHER" id="PTHR11986">
    <property type="entry name" value="AMINOTRANSFERASE CLASS III"/>
    <property type="match status" value="1"/>
</dbReference>
<keyword evidence="4 8" id="KW-0808">Transferase</keyword>
<dbReference type="InterPro" id="IPR004636">
    <property type="entry name" value="AcOrn/SuccOrn_fam"/>
</dbReference>
<dbReference type="EMBL" id="JACHID010000016">
    <property type="protein sequence ID" value="MBB5022777.1"/>
    <property type="molecule type" value="Genomic_DNA"/>
</dbReference>